<name>A0A371GHA3_MUCPR</name>
<proteinExistence type="predicted"/>
<accession>A0A371GHA3</accession>
<dbReference type="Gene3D" id="3.10.10.10">
    <property type="entry name" value="HIV Type 1 Reverse Transcriptase, subunit A, domain 1"/>
    <property type="match status" value="1"/>
</dbReference>
<dbReference type="EMBL" id="QJKJ01005537">
    <property type="protein sequence ID" value="RDX89906.1"/>
    <property type="molecule type" value="Genomic_DNA"/>
</dbReference>
<reference evidence="1" key="1">
    <citation type="submission" date="2018-05" db="EMBL/GenBank/DDBJ databases">
        <title>Draft genome of Mucuna pruriens seed.</title>
        <authorList>
            <person name="Nnadi N.E."/>
            <person name="Vos R."/>
            <person name="Hasami M.H."/>
            <person name="Devisetty U.K."/>
            <person name="Aguiy J.C."/>
        </authorList>
    </citation>
    <scope>NUCLEOTIDE SEQUENCE [LARGE SCALE GENOMIC DNA]</scope>
    <source>
        <strain evidence="1">JCA_2017</strain>
    </source>
</reference>
<dbReference type="SUPFAM" id="SSF56672">
    <property type="entry name" value="DNA/RNA polymerases"/>
    <property type="match status" value="1"/>
</dbReference>
<feature type="non-terminal residue" evidence="1">
    <location>
        <position position="1"/>
    </location>
</feature>
<dbReference type="AlphaFoldDB" id="A0A371GHA3"/>
<sequence>SEHERPLPIEDLKEVQIGPSAAHKTKIGMVLAKEKDSRLMLFLSENSDVFAWTSTNMPGINLSFMCHHISISPGSKLVTQRKWNQGEEKQKVARDETSKLLAIVFVKEVQYPTWLANVVMVKKASGK</sequence>
<dbReference type="Proteomes" id="UP000257109">
    <property type="component" value="Unassembled WGS sequence"/>
</dbReference>
<dbReference type="OrthoDB" id="1928766at2759"/>
<keyword evidence="2" id="KW-1185">Reference proteome</keyword>
<protein>
    <submittedName>
        <fullName evidence="1">Uncharacterized protein</fullName>
    </submittedName>
</protein>
<gene>
    <name evidence="1" type="ORF">CR513_28301</name>
</gene>
<dbReference type="InterPro" id="IPR043502">
    <property type="entry name" value="DNA/RNA_pol_sf"/>
</dbReference>
<evidence type="ECO:0000313" key="1">
    <source>
        <dbReference type="EMBL" id="RDX89906.1"/>
    </source>
</evidence>
<evidence type="ECO:0000313" key="2">
    <source>
        <dbReference type="Proteomes" id="UP000257109"/>
    </source>
</evidence>
<organism evidence="1 2">
    <name type="scientific">Mucuna pruriens</name>
    <name type="common">Velvet bean</name>
    <name type="synonym">Dolichos pruriens</name>
    <dbReference type="NCBI Taxonomy" id="157652"/>
    <lineage>
        <taxon>Eukaryota</taxon>
        <taxon>Viridiplantae</taxon>
        <taxon>Streptophyta</taxon>
        <taxon>Embryophyta</taxon>
        <taxon>Tracheophyta</taxon>
        <taxon>Spermatophyta</taxon>
        <taxon>Magnoliopsida</taxon>
        <taxon>eudicotyledons</taxon>
        <taxon>Gunneridae</taxon>
        <taxon>Pentapetalae</taxon>
        <taxon>rosids</taxon>
        <taxon>fabids</taxon>
        <taxon>Fabales</taxon>
        <taxon>Fabaceae</taxon>
        <taxon>Papilionoideae</taxon>
        <taxon>50 kb inversion clade</taxon>
        <taxon>NPAAA clade</taxon>
        <taxon>indigoferoid/millettioid clade</taxon>
        <taxon>Phaseoleae</taxon>
        <taxon>Mucuna</taxon>
    </lineage>
</organism>
<comment type="caution">
    <text evidence="1">The sequence shown here is derived from an EMBL/GenBank/DDBJ whole genome shotgun (WGS) entry which is preliminary data.</text>
</comment>